<reference evidence="1" key="1">
    <citation type="submission" date="2020-05" db="EMBL/GenBank/DDBJ databases">
        <title>Large-scale comparative analyses of tick genomes elucidate their genetic diversity and vector capacities.</title>
        <authorList>
            <person name="Jia N."/>
            <person name="Wang J."/>
            <person name="Shi W."/>
            <person name="Du L."/>
            <person name="Sun Y."/>
            <person name="Zhan W."/>
            <person name="Jiang J."/>
            <person name="Wang Q."/>
            <person name="Zhang B."/>
            <person name="Ji P."/>
            <person name="Sakyi L.B."/>
            <person name="Cui X."/>
            <person name="Yuan T."/>
            <person name="Jiang B."/>
            <person name="Yang W."/>
            <person name="Lam T.T.-Y."/>
            <person name="Chang Q."/>
            <person name="Ding S."/>
            <person name="Wang X."/>
            <person name="Zhu J."/>
            <person name="Ruan X."/>
            <person name="Zhao L."/>
            <person name="Wei J."/>
            <person name="Que T."/>
            <person name="Du C."/>
            <person name="Cheng J."/>
            <person name="Dai P."/>
            <person name="Han X."/>
            <person name="Huang E."/>
            <person name="Gao Y."/>
            <person name="Liu J."/>
            <person name="Shao H."/>
            <person name="Ye R."/>
            <person name="Li L."/>
            <person name="Wei W."/>
            <person name="Wang X."/>
            <person name="Wang C."/>
            <person name="Yang T."/>
            <person name="Huo Q."/>
            <person name="Li W."/>
            <person name="Guo W."/>
            <person name="Chen H."/>
            <person name="Zhou L."/>
            <person name="Ni X."/>
            <person name="Tian J."/>
            <person name="Zhou Y."/>
            <person name="Sheng Y."/>
            <person name="Liu T."/>
            <person name="Pan Y."/>
            <person name="Xia L."/>
            <person name="Li J."/>
            <person name="Zhao F."/>
            <person name="Cao W."/>
        </authorList>
    </citation>
    <scope>NUCLEOTIDE SEQUENCE</scope>
    <source>
        <strain evidence="1">Hyas-2018</strain>
    </source>
</reference>
<proteinExistence type="predicted"/>
<evidence type="ECO:0000313" key="1">
    <source>
        <dbReference type="EMBL" id="KAH6947008.1"/>
    </source>
</evidence>
<organism evidence="1 2">
    <name type="scientific">Hyalomma asiaticum</name>
    <name type="common">Tick</name>
    <dbReference type="NCBI Taxonomy" id="266040"/>
    <lineage>
        <taxon>Eukaryota</taxon>
        <taxon>Metazoa</taxon>
        <taxon>Ecdysozoa</taxon>
        <taxon>Arthropoda</taxon>
        <taxon>Chelicerata</taxon>
        <taxon>Arachnida</taxon>
        <taxon>Acari</taxon>
        <taxon>Parasitiformes</taxon>
        <taxon>Ixodida</taxon>
        <taxon>Ixodoidea</taxon>
        <taxon>Ixodidae</taxon>
        <taxon>Hyalomminae</taxon>
        <taxon>Hyalomma</taxon>
    </lineage>
</organism>
<accession>A0ACB7TIV6</accession>
<gene>
    <name evidence="1" type="ORF">HPB50_016654</name>
</gene>
<keyword evidence="2" id="KW-1185">Reference proteome</keyword>
<sequence>MSPRSTLYRHAEDSQTSTHSARKVITAPQVLYTCSHSHASARPSQERRGATGQGSEARKQALLSKESRSRIFERQAVLPIGSTQSGLATQKGLSDAGKRGVTATRAINTAPSRASAAPVVGAFSAAARKLAGIITLGKASIAALNKGGSAERKRTPSSFGCQHSAIQRYACPILKACRRSGLGLTAAM</sequence>
<protein>
    <submittedName>
        <fullName evidence="1">Uncharacterized protein</fullName>
    </submittedName>
</protein>
<dbReference type="EMBL" id="CM023481">
    <property type="protein sequence ID" value="KAH6947008.1"/>
    <property type="molecule type" value="Genomic_DNA"/>
</dbReference>
<evidence type="ECO:0000313" key="2">
    <source>
        <dbReference type="Proteomes" id="UP000821845"/>
    </source>
</evidence>
<name>A0ACB7TIV6_HYAAI</name>
<comment type="caution">
    <text evidence="1">The sequence shown here is derived from an EMBL/GenBank/DDBJ whole genome shotgun (WGS) entry which is preliminary data.</text>
</comment>
<dbReference type="Proteomes" id="UP000821845">
    <property type="component" value="Chromosome 1"/>
</dbReference>